<dbReference type="Gene3D" id="3.30.450.40">
    <property type="match status" value="2"/>
</dbReference>
<evidence type="ECO:0000256" key="7">
    <source>
        <dbReference type="SAM" id="Coils"/>
    </source>
</evidence>
<dbReference type="GO" id="GO:0000155">
    <property type="term" value="F:phosphorelay sensor kinase activity"/>
    <property type="evidence" value="ECO:0007669"/>
    <property type="project" value="InterPro"/>
</dbReference>
<keyword evidence="3" id="KW-0597">Phosphoprotein</keyword>
<accession>A0A7D5E8C4</accession>
<dbReference type="PANTHER" id="PTHR43711:SF31">
    <property type="entry name" value="HISTIDINE KINASE"/>
    <property type="match status" value="1"/>
</dbReference>
<dbReference type="Pfam" id="PF13185">
    <property type="entry name" value="GAF_2"/>
    <property type="match status" value="1"/>
</dbReference>
<dbReference type="GeneID" id="55821732"/>
<protein>
    <recommendedName>
        <fullName evidence="2">histidine kinase</fullName>
        <ecNumber evidence="2">2.7.13.3</ecNumber>
    </recommendedName>
</protein>
<dbReference type="InterPro" id="IPR004358">
    <property type="entry name" value="Sig_transdc_His_kin-like_C"/>
</dbReference>
<dbReference type="Gene3D" id="3.30.450.20">
    <property type="entry name" value="PAS domain"/>
    <property type="match status" value="1"/>
</dbReference>
<dbReference type="InterPro" id="IPR036097">
    <property type="entry name" value="HisK_dim/P_sf"/>
</dbReference>
<dbReference type="InterPro" id="IPR003661">
    <property type="entry name" value="HisK_dim/P_dom"/>
</dbReference>
<dbReference type="SMART" id="SM00388">
    <property type="entry name" value="HisKA"/>
    <property type="match status" value="1"/>
</dbReference>
<evidence type="ECO:0000256" key="6">
    <source>
        <dbReference type="ARBA" id="ARBA00023012"/>
    </source>
</evidence>
<keyword evidence="7" id="KW-0175">Coiled coil</keyword>
<dbReference type="PANTHER" id="PTHR43711">
    <property type="entry name" value="TWO-COMPONENT HISTIDINE KINASE"/>
    <property type="match status" value="1"/>
</dbReference>
<dbReference type="Gene3D" id="3.30.565.10">
    <property type="entry name" value="Histidine kinase-like ATPase, C-terminal domain"/>
    <property type="match status" value="1"/>
</dbReference>
<keyword evidence="11" id="KW-1185">Reference proteome</keyword>
<feature type="coiled-coil region" evidence="7">
    <location>
        <begin position="511"/>
        <end position="545"/>
    </location>
</feature>
<feature type="domain" description="Histidine kinase" evidence="9">
    <location>
        <begin position="552"/>
        <end position="771"/>
    </location>
</feature>
<keyword evidence="4" id="KW-0808">Transferase</keyword>
<feature type="compositionally biased region" description="Basic and acidic residues" evidence="8">
    <location>
        <begin position="35"/>
        <end position="48"/>
    </location>
</feature>
<dbReference type="Pfam" id="PF01590">
    <property type="entry name" value="GAF"/>
    <property type="match status" value="1"/>
</dbReference>
<dbReference type="NCBIfam" id="TIGR00229">
    <property type="entry name" value="sensory_box"/>
    <property type="match status" value="1"/>
</dbReference>
<evidence type="ECO:0000256" key="5">
    <source>
        <dbReference type="ARBA" id="ARBA00022777"/>
    </source>
</evidence>
<reference evidence="10 11" key="1">
    <citation type="submission" date="2020-06" db="EMBL/GenBank/DDBJ databases">
        <title>Methanolobus halotolerans sp. nov., isolated from a saline lake Tus in Siberia.</title>
        <authorList>
            <person name="Shen Y."/>
            <person name="Chen S.-C."/>
            <person name="Lai M.-C."/>
            <person name="Huang H.-H."/>
            <person name="Chiu H.-H."/>
            <person name="Tang S.-L."/>
            <person name="Rogozin D.Y."/>
            <person name="Degermendzhy A.G."/>
        </authorList>
    </citation>
    <scope>NUCLEOTIDE SEQUENCE [LARGE SCALE GENOMIC DNA]</scope>
    <source>
        <strain evidence="10 11">DSM 21339</strain>
    </source>
</reference>
<dbReference type="OrthoDB" id="106630at2157"/>
<dbReference type="RefSeq" id="WP_176965355.1">
    <property type="nucleotide sequence ID" value="NZ_CP058215.1"/>
</dbReference>
<dbReference type="PRINTS" id="PR00344">
    <property type="entry name" value="BCTRLSENSOR"/>
</dbReference>
<dbReference type="InterPro" id="IPR003018">
    <property type="entry name" value="GAF"/>
</dbReference>
<keyword evidence="6" id="KW-0902">Two-component regulatory system</keyword>
<organism evidence="10 11">
    <name type="scientific">Methanolobus zinderi</name>
    <dbReference type="NCBI Taxonomy" id="536044"/>
    <lineage>
        <taxon>Archaea</taxon>
        <taxon>Methanobacteriati</taxon>
        <taxon>Methanobacteriota</taxon>
        <taxon>Stenosarchaea group</taxon>
        <taxon>Methanomicrobia</taxon>
        <taxon>Methanosarcinales</taxon>
        <taxon>Methanosarcinaceae</taxon>
        <taxon>Methanolobus</taxon>
    </lineage>
</organism>
<evidence type="ECO:0000313" key="11">
    <source>
        <dbReference type="Proteomes" id="UP000509594"/>
    </source>
</evidence>
<evidence type="ECO:0000259" key="9">
    <source>
        <dbReference type="PROSITE" id="PS50109"/>
    </source>
</evidence>
<dbReference type="InterPro" id="IPR000014">
    <property type="entry name" value="PAS"/>
</dbReference>
<evidence type="ECO:0000256" key="2">
    <source>
        <dbReference type="ARBA" id="ARBA00012438"/>
    </source>
</evidence>
<dbReference type="FunFam" id="3.30.565.10:FF:000006">
    <property type="entry name" value="Sensor histidine kinase WalK"/>
    <property type="match status" value="1"/>
</dbReference>
<dbReference type="SUPFAM" id="SSF55785">
    <property type="entry name" value="PYP-like sensor domain (PAS domain)"/>
    <property type="match status" value="1"/>
</dbReference>
<dbReference type="InterPro" id="IPR003594">
    <property type="entry name" value="HATPase_dom"/>
</dbReference>
<dbReference type="InterPro" id="IPR050736">
    <property type="entry name" value="Sensor_HK_Regulatory"/>
</dbReference>
<dbReference type="InterPro" id="IPR005467">
    <property type="entry name" value="His_kinase_dom"/>
</dbReference>
<dbReference type="SUPFAM" id="SSF47384">
    <property type="entry name" value="Homodimeric domain of signal transducing histidine kinase"/>
    <property type="match status" value="1"/>
</dbReference>
<comment type="catalytic activity">
    <reaction evidence="1">
        <text>ATP + protein L-histidine = ADP + protein N-phospho-L-histidine.</text>
        <dbReference type="EC" id="2.7.13.3"/>
    </reaction>
</comment>
<dbReference type="Pfam" id="PF02518">
    <property type="entry name" value="HATPase_c"/>
    <property type="match status" value="1"/>
</dbReference>
<dbReference type="SUPFAM" id="SSF55781">
    <property type="entry name" value="GAF domain-like"/>
    <property type="match status" value="2"/>
</dbReference>
<name>A0A7D5E8C4_9EURY</name>
<evidence type="ECO:0000256" key="3">
    <source>
        <dbReference type="ARBA" id="ARBA00022553"/>
    </source>
</evidence>
<gene>
    <name evidence="10" type="ORF">HWN40_08615</name>
</gene>
<dbReference type="InterPro" id="IPR035965">
    <property type="entry name" value="PAS-like_dom_sf"/>
</dbReference>
<evidence type="ECO:0000256" key="1">
    <source>
        <dbReference type="ARBA" id="ARBA00000085"/>
    </source>
</evidence>
<dbReference type="Pfam" id="PF00512">
    <property type="entry name" value="HisKA"/>
    <property type="match status" value="1"/>
</dbReference>
<evidence type="ECO:0000313" key="10">
    <source>
        <dbReference type="EMBL" id="QLC50299.1"/>
    </source>
</evidence>
<dbReference type="SMART" id="SM00387">
    <property type="entry name" value="HATPase_c"/>
    <property type="match status" value="1"/>
</dbReference>
<dbReference type="SMART" id="SM00065">
    <property type="entry name" value="GAF"/>
    <property type="match status" value="2"/>
</dbReference>
<dbReference type="Gene3D" id="1.10.287.130">
    <property type="match status" value="1"/>
</dbReference>
<keyword evidence="5" id="KW-0418">Kinase</keyword>
<dbReference type="Proteomes" id="UP000509594">
    <property type="component" value="Chromosome"/>
</dbReference>
<dbReference type="KEGG" id="mzi:HWN40_08615"/>
<sequence length="773" mass="88121">MLGKRIFQTLSKIVVAYAGMALISVSHSPSFDPSGNREIKNGDINKETERKKKIQETLSRIASIFAYPDDIDEAINEALRETGRLCNASRSYLFLFHEKQATMDNTHEWCAVGVKPQKEKLRNLSIDMFPWWLSNLKKGEMIHIKDLASLPTEASAEKKIMEEQDIKSVLSLPVFIDGELKGFIGFDNVSETGEWKPEDIDSLFTLSTLMTMALKNNRMQAEIEQRANHLKKILDLSSVPILIASEDGTSKYLNRRFTGTFKYELTDIPDLEHFFRLTIPDTRLRKVAINECKTKMEDPLPGTNPVEWEILCKDGSTRIVNINHTIVDRDSIFIFIDLTERKRSEEMLHLNESRLEALLDLNRKKDLSVKEIADFALEKGVHLTSSKVGYIAFLDRDRSTLTIDSWSSEVGKKCKTAERPRVFQLSNTGLWGEVARQEKPIVLNEYDSPSPMKKGYPPGHIKLERTLNVPIFDGKKLVGVAGVANKDNDYDQSDIHQLMLLMEGMWEIIEHIKADEKLRSYTEELTKLNVELQQLNSEMKYVEEIKRNFLANVSHELRTPLMPIVGYSGLLSEEYFGKLNGRQKEILSIVIKNGEHLKRLIDSLLYLSSLQTKEFNYERDFLQLTDVINKAISITSMENSDSQKKIVFEPGETLPLIYADKDYISELFIHLLNNAYKFTYNGGTISITAESDNKHVSISIADDGVGISEEKLEKIFDVFYQGDGSKTRKFSGTGIGLHMCKKICEDHGGDIRIESKENSGTTVHLRFPIYTEE</sequence>
<dbReference type="InterPro" id="IPR029016">
    <property type="entry name" value="GAF-like_dom_sf"/>
</dbReference>
<dbReference type="EMBL" id="CP058215">
    <property type="protein sequence ID" value="QLC50299.1"/>
    <property type="molecule type" value="Genomic_DNA"/>
</dbReference>
<dbReference type="AlphaFoldDB" id="A0A7D5E8C4"/>
<evidence type="ECO:0000256" key="4">
    <source>
        <dbReference type="ARBA" id="ARBA00022679"/>
    </source>
</evidence>
<dbReference type="CDD" id="cd00082">
    <property type="entry name" value="HisKA"/>
    <property type="match status" value="1"/>
</dbReference>
<dbReference type="PROSITE" id="PS50109">
    <property type="entry name" value="HIS_KIN"/>
    <property type="match status" value="1"/>
</dbReference>
<dbReference type="SUPFAM" id="SSF55874">
    <property type="entry name" value="ATPase domain of HSP90 chaperone/DNA topoisomerase II/histidine kinase"/>
    <property type="match status" value="1"/>
</dbReference>
<feature type="region of interest" description="Disordered" evidence="8">
    <location>
        <begin position="28"/>
        <end position="48"/>
    </location>
</feature>
<proteinExistence type="predicted"/>
<dbReference type="EC" id="2.7.13.3" evidence="2"/>
<evidence type="ECO:0000256" key="8">
    <source>
        <dbReference type="SAM" id="MobiDB-lite"/>
    </source>
</evidence>
<dbReference type="InterPro" id="IPR036890">
    <property type="entry name" value="HATPase_C_sf"/>
</dbReference>